<dbReference type="SUPFAM" id="SSF48498">
    <property type="entry name" value="Tetracyclin repressor-like, C-terminal domain"/>
    <property type="match status" value="1"/>
</dbReference>
<keyword evidence="5" id="KW-1185">Reference proteome</keyword>
<dbReference type="PANTHER" id="PTHR30055">
    <property type="entry name" value="HTH-TYPE TRANSCRIPTIONAL REGULATOR RUTR"/>
    <property type="match status" value="1"/>
</dbReference>
<dbReference type="InterPro" id="IPR036271">
    <property type="entry name" value="Tet_transcr_reg_TetR-rel_C_sf"/>
</dbReference>
<feature type="domain" description="HTH tetR-type" evidence="3">
    <location>
        <begin position="17"/>
        <end position="77"/>
    </location>
</feature>
<dbReference type="RefSeq" id="WP_407340547.1">
    <property type="nucleotide sequence ID" value="NZ_CP136862.1"/>
</dbReference>
<feature type="DNA-binding region" description="H-T-H motif" evidence="2">
    <location>
        <begin position="40"/>
        <end position="59"/>
    </location>
</feature>
<dbReference type="PANTHER" id="PTHR30055:SF146">
    <property type="entry name" value="HTH-TYPE TRANSCRIPTIONAL DUAL REGULATOR CECR"/>
    <property type="match status" value="1"/>
</dbReference>
<evidence type="ECO:0000256" key="2">
    <source>
        <dbReference type="PROSITE-ProRule" id="PRU00335"/>
    </source>
</evidence>
<protein>
    <submittedName>
        <fullName evidence="4">TetR/AcrR family transcriptional regulator</fullName>
    </submittedName>
</protein>
<name>A0ABZ0HUR8_9HYPH</name>
<organism evidence="4 5">
    <name type="scientific">Methylocapsa polymorpha</name>
    <dbReference type="NCBI Taxonomy" id="3080828"/>
    <lineage>
        <taxon>Bacteria</taxon>
        <taxon>Pseudomonadati</taxon>
        <taxon>Pseudomonadota</taxon>
        <taxon>Alphaproteobacteria</taxon>
        <taxon>Hyphomicrobiales</taxon>
        <taxon>Beijerinckiaceae</taxon>
        <taxon>Methylocapsa</taxon>
    </lineage>
</organism>
<dbReference type="Gene3D" id="1.10.10.60">
    <property type="entry name" value="Homeodomain-like"/>
    <property type="match status" value="1"/>
</dbReference>
<dbReference type="SUPFAM" id="SSF46689">
    <property type="entry name" value="Homeodomain-like"/>
    <property type="match status" value="1"/>
</dbReference>
<dbReference type="Pfam" id="PF00440">
    <property type="entry name" value="TetR_N"/>
    <property type="match status" value="1"/>
</dbReference>
<dbReference type="InterPro" id="IPR001647">
    <property type="entry name" value="HTH_TetR"/>
</dbReference>
<evidence type="ECO:0000313" key="5">
    <source>
        <dbReference type="Proteomes" id="UP001626536"/>
    </source>
</evidence>
<dbReference type="Gene3D" id="1.10.357.10">
    <property type="entry name" value="Tetracycline Repressor, domain 2"/>
    <property type="match status" value="1"/>
</dbReference>
<keyword evidence="1 2" id="KW-0238">DNA-binding</keyword>
<sequence length="219" mass="24427">MSTPSKDNAVRRIPRGEKRREEIAAVAERVFLDRGFAETTMQMIAAQAGASKETLYRHFGSKEGLFSAMVRSRSARITGVDDCELPVEAPPREVLFELGVSLLRFLVSADSLALYRMVVSEAPREPELGRIFYTQGPGRVLDKLARYLGAAMRRGKLRCLDPELAAKLFLGAIFCNRHVLELVAPGWNALSDEQIQAHVEEAVSLFLARYDPDFSDRAL</sequence>
<dbReference type="Pfam" id="PF14246">
    <property type="entry name" value="TetR_C_7"/>
    <property type="match status" value="1"/>
</dbReference>
<accession>A0ABZ0HUR8</accession>
<dbReference type="InterPro" id="IPR009057">
    <property type="entry name" value="Homeodomain-like_sf"/>
</dbReference>
<gene>
    <name evidence="4" type="ORF">RZS28_06645</name>
</gene>
<evidence type="ECO:0000256" key="1">
    <source>
        <dbReference type="ARBA" id="ARBA00023125"/>
    </source>
</evidence>
<evidence type="ECO:0000313" key="4">
    <source>
        <dbReference type="EMBL" id="WOJ90958.1"/>
    </source>
</evidence>
<reference evidence="4 5" key="1">
    <citation type="submission" date="2023-10" db="EMBL/GenBank/DDBJ databases">
        <title>Novel methanotroph of the genus Methylocapsa from a subarctic wetland.</title>
        <authorList>
            <person name="Belova S.E."/>
            <person name="Oshkin I.Y."/>
            <person name="Miroshnikov K."/>
            <person name="Dedysh S.N."/>
        </authorList>
    </citation>
    <scope>NUCLEOTIDE SEQUENCE [LARGE SCALE GENOMIC DNA]</scope>
    <source>
        <strain evidence="4 5">RX1</strain>
    </source>
</reference>
<dbReference type="Proteomes" id="UP001626536">
    <property type="component" value="Chromosome"/>
</dbReference>
<proteinExistence type="predicted"/>
<dbReference type="InterPro" id="IPR050109">
    <property type="entry name" value="HTH-type_TetR-like_transc_reg"/>
</dbReference>
<dbReference type="PRINTS" id="PR00455">
    <property type="entry name" value="HTHTETR"/>
</dbReference>
<dbReference type="InterPro" id="IPR039536">
    <property type="entry name" value="TetR_C_Proteobacteria"/>
</dbReference>
<evidence type="ECO:0000259" key="3">
    <source>
        <dbReference type="PROSITE" id="PS50977"/>
    </source>
</evidence>
<dbReference type="PROSITE" id="PS50977">
    <property type="entry name" value="HTH_TETR_2"/>
    <property type="match status" value="1"/>
</dbReference>
<dbReference type="EMBL" id="CP136862">
    <property type="protein sequence ID" value="WOJ90958.1"/>
    <property type="molecule type" value="Genomic_DNA"/>
</dbReference>